<dbReference type="EnsemblPlants" id="AET01157">
    <property type="protein sequence ID" value="AET01157"/>
    <property type="gene ID" value="MTR_8g005810"/>
</dbReference>
<proteinExistence type="inferred from homology"/>
<dbReference type="Proteomes" id="UP000002051">
    <property type="component" value="Chromosome 8"/>
</dbReference>
<dbReference type="AlphaFoldDB" id="G7LAR5"/>
<evidence type="ECO:0000256" key="2">
    <source>
        <dbReference type="SAM" id="MobiDB-lite"/>
    </source>
</evidence>
<evidence type="ECO:0000256" key="1">
    <source>
        <dbReference type="ARBA" id="ARBA00005711"/>
    </source>
</evidence>
<dbReference type="HOGENOM" id="CLU_082275_0_0_1"/>
<accession>A0A0C3XVW8</accession>
<dbReference type="Pfam" id="PF03763">
    <property type="entry name" value="Remorin_C"/>
    <property type="match status" value="1"/>
</dbReference>
<feature type="region of interest" description="Disordered" evidence="2">
    <location>
        <begin position="1"/>
        <end position="34"/>
    </location>
</feature>
<feature type="compositionally biased region" description="Low complexity" evidence="2">
    <location>
        <begin position="240"/>
        <end position="252"/>
    </location>
</feature>
<reference evidence="5" key="3">
    <citation type="submission" date="2015-04" db="UniProtKB">
        <authorList>
            <consortium name="EnsemblPlants"/>
        </authorList>
    </citation>
    <scope>IDENTIFICATION</scope>
    <source>
        <strain evidence="5">cv. Jemalong A17</strain>
    </source>
</reference>
<evidence type="ECO:0000313" key="6">
    <source>
        <dbReference type="Proteomes" id="UP000002051"/>
    </source>
</evidence>
<evidence type="ECO:0000313" key="5">
    <source>
        <dbReference type="EnsemblPlants" id="AET01157"/>
    </source>
</evidence>
<gene>
    <name evidence="4" type="ordered locus">MTR_8g005810</name>
</gene>
<feature type="domain" description="Remorin C-terminal" evidence="3">
    <location>
        <begin position="153"/>
        <end position="232"/>
    </location>
</feature>
<evidence type="ECO:0000259" key="3">
    <source>
        <dbReference type="Pfam" id="PF03763"/>
    </source>
</evidence>
<accession>G7LAR5</accession>
<comment type="similarity">
    <text evidence="1">Belongs to the remorin family.</text>
</comment>
<reference evidence="4 6" key="1">
    <citation type="journal article" date="2011" name="Nature">
        <title>The Medicago genome provides insight into the evolution of rhizobial symbioses.</title>
        <authorList>
            <person name="Young N.D."/>
            <person name="Debelle F."/>
            <person name="Oldroyd G.E."/>
            <person name="Geurts R."/>
            <person name="Cannon S.B."/>
            <person name="Udvardi M.K."/>
            <person name="Benedito V.A."/>
            <person name="Mayer K.F."/>
            <person name="Gouzy J."/>
            <person name="Schoof H."/>
            <person name="Van de Peer Y."/>
            <person name="Proost S."/>
            <person name="Cook D.R."/>
            <person name="Meyers B.C."/>
            <person name="Spannagl M."/>
            <person name="Cheung F."/>
            <person name="De Mita S."/>
            <person name="Krishnakumar V."/>
            <person name="Gundlach H."/>
            <person name="Zhou S."/>
            <person name="Mudge J."/>
            <person name="Bharti A.K."/>
            <person name="Murray J.D."/>
            <person name="Naoumkina M.A."/>
            <person name="Rosen B."/>
            <person name="Silverstein K.A."/>
            <person name="Tang H."/>
            <person name="Rombauts S."/>
            <person name="Zhao P.X."/>
            <person name="Zhou P."/>
            <person name="Barbe V."/>
            <person name="Bardou P."/>
            <person name="Bechner M."/>
            <person name="Bellec A."/>
            <person name="Berger A."/>
            <person name="Berges H."/>
            <person name="Bidwell S."/>
            <person name="Bisseling T."/>
            <person name="Choisne N."/>
            <person name="Couloux A."/>
            <person name="Denny R."/>
            <person name="Deshpande S."/>
            <person name="Dai X."/>
            <person name="Doyle J.J."/>
            <person name="Dudez A.M."/>
            <person name="Farmer A.D."/>
            <person name="Fouteau S."/>
            <person name="Franken C."/>
            <person name="Gibelin C."/>
            <person name="Gish J."/>
            <person name="Goldstein S."/>
            <person name="Gonzalez A.J."/>
            <person name="Green P.J."/>
            <person name="Hallab A."/>
            <person name="Hartog M."/>
            <person name="Hua A."/>
            <person name="Humphray S.J."/>
            <person name="Jeong D.H."/>
            <person name="Jing Y."/>
            <person name="Jocker A."/>
            <person name="Kenton S.M."/>
            <person name="Kim D.J."/>
            <person name="Klee K."/>
            <person name="Lai H."/>
            <person name="Lang C."/>
            <person name="Lin S."/>
            <person name="Macmil S.L."/>
            <person name="Magdelenat G."/>
            <person name="Matthews L."/>
            <person name="McCorrison J."/>
            <person name="Monaghan E.L."/>
            <person name="Mun J.H."/>
            <person name="Najar F.Z."/>
            <person name="Nicholson C."/>
            <person name="Noirot C."/>
            <person name="O'Bleness M."/>
            <person name="Paule C.R."/>
            <person name="Poulain J."/>
            <person name="Prion F."/>
            <person name="Qin B."/>
            <person name="Qu C."/>
            <person name="Retzel E.F."/>
            <person name="Riddle C."/>
            <person name="Sallet E."/>
            <person name="Samain S."/>
            <person name="Samson N."/>
            <person name="Sanders I."/>
            <person name="Saurat O."/>
            <person name="Scarpelli C."/>
            <person name="Schiex T."/>
            <person name="Segurens B."/>
            <person name="Severin A.J."/>
            <person name="Sherrier D.J."/>
            <person name="Shi R."/>
            <person name="Sims S."/>
            <person name="Singer S.R."/>
            <person name="Sinharoy S."/>
            <person name="Sterck L."/>
            <person name="Viollet A."/>
            <person name="Wang B.B."/>
            <person name="Wang K."/>
            <person name="Wang M."/>
            <person name="Wang X."/>
            <person name="Warfsmann J."/>
            <person name="Weissenbach J."/>
            <person name="White D.D."/>
            <person name="White J.D."/>
            <person name="Wiley G.B."/>
            <person name="Wincker P."/>
            <person name="Xing Y."/>
            <person name="Yang L."/>
            <person name="Yao Z."/>
            <person name="Ying F."/>
            <person name="Zhai J."/>
            <person name="Zhou L."/>
            <person name="Zuber A."/>
            <person name="Denarie J."/>
            <person name="Dixon R.A."/>
            <person name="May G.D."/>
            <person name="Schwartz D.C."/>
            <person name="Rogers J."/>
            <person name="Quetier F."/>
            <person name="Town C.D."/>
            <person name="Roe B.A."/>
        </authorList>
    </citation>
    <scope>NUCLEOTIDE SEQUENCE [LARGE SCALE GENOMIC DNA]</scope>
    <source>
        <strain evidence="4">A17</strain>
        <strain evidence="5 6">cv. Jemalong A17</strain>
    </source>
</reference>
<keyword evidence="6" id="KW-1185">Reference proteome</keyword>
<dbReference type="InterPro" id="IPR005516">
    <property type="entry name" value="Remorin_C"/>
</dbReference>
<feature type="compositionally biased region" description="Polar residues" evidence="2">
    <location>
        <begin position="7"/>
        <end position="18"/>
    </location>
</feature>
<dbReference type="eggNOG" id="ENOG502S68C">
    <property type="taxonomic scope" value="Eukaryota"/>
</dbReference>
<sequence>MHRSLITALQESPSSNYHSLPDPPSCSDNATHFSTPRNQRLGMAHIENNCFSDIDEWLEHANKFCKSFFNHHHTEENLEAETRQNGNPQDLMRMSAVCNKDLTAQEHEFYNIVLPSVREESPLPRTITSCINRHGGCSSNPKLEADHEDVRNKAKHLQLMHRLRKKEEAINDWELHQTRKAMDNMDKIQNKLERKQVMASARAQKKIYSVREKAEKQKLNLRRSTMKKFQQLQIHETHSSSDTSWDSHLPLC</sequence>
<dbReference type="PaxDb" id="3880-AET01157"/>
<feature type="region of interest" description="Disordered" evidence="2">
    <location>
        <begin position="232"/>
        <end position="252"/>
    </location>
</feature>
<organism evidence="4 6">
    <name type="scientific">Medicago truncatula</name>
    <name type="common">Barrel medic</name>
    <name type="synonym">Medicago tribuloides</name>
    <dbReference type="NCBI Taxonomy" id="3880"/>
    <lineage>
        <taxon>Eukaryota</taxon>
        <taxon>Viridiplantae</taxon>
        <taxon>Streptophyta</taxon>
        <taxon>Embryophyta</taxon>
        <taxon>Tracheophyta</taxon>
        <taxon>Spermatophyta</taxon>
        <taxon>Magnoliopsida</taxon>
        <taxon>eudicotyledons</taxon>
        <taxon>Gunneridae</taxon>
        <taxon>Pentapetalae</taxon>
        <taxon>rosids</taxon>
        <taxon>fabids</taxon>
        <taxon>Fabales</taxon>
        <taxon>Fabaceae</taxon>
        <taxon>Papilionoideae</taxon>
        <taxon>50 kb inversion clade</taxon>
        <taxon>NPAAA clade</taxon>
        <taxon>Hologalegina</taxon>
        <taxon>IRL clade</taxon>
        <taxon>Trifolieae</taxon>
        <taxon>Medicago</taxon>
    </lineage>
</organism>
<reference evidence="4 6" key="2">
    <citation type="journal article" date="2014" name="BMC Genomics">
        <title>An improved genome release (version Mt4.0) for the model legume Medicago truncatula.</title>
        <authorList>
            <person name="Tang H."/>
            <person name="Krishnakumar V."/>
            <person name="Bidwell S."/>
            <person name="Rosen B."/>
            <person name="Chan A."/>
            <person name="Zhou S."/>
            <person name="Gentzbittel L."/>
            <person name="Childs K.L."/>
            <person name="Yandell M."/>
            <person name="Gundlach H."/>
            <person name="Mayer K.F."/>
            <person name="Schwartz D.C."/>
            <person name="Town C.D."/>
        </authorList>
    </citation>
    <scope>GENOME REANNOTATION</scope>
    <source>
        <strain evidence="5 6">cv. Jemalong A17</strain>
    </source>
</reference>
<evidence type="ECO:0000313" key="4">
    <source>
        <dbReference type="EMBL" id="AET01157.2"/>
    </source>
</evidence>
<protein>
    <submittedName>
        <fullName evidence="4">Carboxy-terminal region remorin</fullName>
    </submittedName>
</protein>
<name>G7LAR5_MEDTR</name>
<dbReference type="EMBL" id="CM001224">
    <property type="protein sequence ID" value="AET01157.2"/>
    <property type="molecule type" value="Genomic_DNA"/>
</dbReference>